<dbReference type="Proteomes" id="UP001476798">
    <property type="component" value="Unassembled WGS sequence"/>
</dbReference>
<gene>
    <name evidence="2" type="ORF">GOODEAATRI_003819</name>
</gene>
<protein>
    <recommendedName>
        <fullName evidence="1">CARD domain-containing protein</fullName>
    </recommendedName>
</protein>
<evidence type="ECO:0000313" key="2">
    <source>
        <dbReference type="EMBL" id="MEQ2164172.1"/>
    </source>
</evidence>
<dbReference type="EMBL" id="JAHRIO010020144">
    <property type="protein sequence ID" value="MEQ2164172.1"/>
    <property type="molecule type" value="Genomic_DNA"/>
</dbReference>
<reference evidence="2 3" key="1">
    <citation type="submission" date="2021-06" db="EMBL/GenBank/DDBJ databases">
        <authorList>
            <person name="Palmer J.M."/>
        </authorList>
    </citation>
    <scope>NUCLEOTIDE SEQUENCE [LARGE SCALE GENOMIC DNA]</scope>
    <source>
        <strain evidence="2 3">GA_2019</strain>
        <tissue evidence="2">Muscle</tissue>
    </source>
</reference>
<dbReference type="Gene3D" id="1.10.533.10">
    <property type="entry name" value="Death Domain, Fas"/>
    <property type="match status" value="1"/>
</dbReference>
<feature type="domain" description="CARD" evidence="1">
    <location>
        <begin position="1"/>
        <end position="41"/>
    </location>
</feature>
<dbReference type="InterPro" id="IPR001315">
    <property type="entry name" value="CARD"/>
</dbReference>
<dbReference type="Pfam" id="PF00619">
    <property type="entry name" value="CARD"/>
    <property type="match status" value="1"/>
</dbReference>
<proteinExistence type="predicted"/>
<dbReference type="InterPro" id="IPR011029">
    <property type="entry name" value="DEATH-like_dom_sf"/>
</dbReference>
<comment type="caution">
    <text evidence="2">The sequence shown here is derived from an EMBL/GenBank/DDBJ whole genome shotgun (WGS) entry which is preliminary data.</text>
</comment>
<accession>A0ABV0N1L8</accession>
<dbReference type="SUPFAM" id="SSF47986">
    <property type="entry name" value="DEATH domain"/>
    <property type="match status" value="1"/>
</dbReference>
<keyword evidence="3" id="KW-1185">Reference proteome</keyword>
<organism evidence="2 3">
    <name type="scientific">Goodea atripinnis</name>
    <dbReference type="NCBI Taxonomy" id="208336"/>
    <lineage>
        <taxon>Eukaryota</taxon>
        <taxon>Metazoa</taxon>
        <taxon>Chordata</taxon>
        <taxon>Craniata</taxon>
        <taxon>Vertebrata</taxon>
        <taxon>Euteleostomi</taxon>
        <taxon>Actinopterygii</taxon>
        <taxon>Neopterygii</taxon>
        <taxon>Teleostei</taxon>
        <taxon>Neoteleostei</taxon>
        <taxon>Acanthomorphata</taxon>
        <taxon>Ovalentaria</taxon>
        <taxon>Atherinomorphae</taxon>
        <taxon>Cyprinodontiformes</taxon>
        <taxon>Goodeidae</taxon>
        <taxon>Goodea</taxon>
    </lineage>
</organism>
<name>A0ABV0N1L8_9TELE</name>
<evidence type="ECO:0000313" key="3">
    <source>
        <dbReference type="Proteomes" id="UP001476798"/>
    </source>
</evidence>
<sequence length="127" mass="14621">PTRKDQAAALIELLLRRNSRCFISFYNALVKEAYDDLAKLLYADLPDVSRDGRKSSAESSISSDCFPQGVHWLSIGQLDKPDLLVKVQSLCFRLEQSLDSQSHHRPPTSLDEAKERLRFLMLRRYPR</sequence>
<feature type="non-terminal residue" evidence="2">
    <location>
        <position position="1"/>
    </location>
</feature>
<evidence type="ECO:0000259" key="1">
    <source>
        <dbReference type="Pfam" id="PF00619"/>
    </source>
</evidence>